<dbReference type="InterPro" id="IPR008978">
    <property type="entry name" value="HSP20-like_chaperone"/>
</dbReference>
<dbReference type="InterPro" id="IPR002068">
    <property type="entry name" value="A-crystallin/Hsp20_dom"/>
</dbReference>
<organism evidence="4 5">
    <name type="scientific">Halobacillus salinarum</name>
    <dbReference type="NCBI Taxonomy" id="2932257"/>
    <lineage>
        <taxon>Bacteria</taxon>
        <taxon>Bacillati</taxon>
        <taxon>Bacillota</taxon>
        <taxon>Bacilli</taxon>
        <taxon>Bacillales</taxon>
        <taxon>Bacillaceae</taxon>
        <taxon>Halobacillus</taxon>
    </lineage>
</organism>
<sequence length="145" mass="17108">MESDKLHQWMDIAKQYQTGDFWTHVFEKDGNMVEIDKQSTSPAYPPADIHTTEEEVYVFIELSGVHKEDIELTITENKLRIKGIVHPLLEGHKTIQQERKYGEFERTIILPEPAEDVPLQTKYVNGLLLIRYMRIQKPERRIMIE</sequence>
<dbReference type="Proteomes" id="UP000831787">
    <property type="component" value="Chromosome"/>
</dbReference>
<dbReference type="EMBL" id="CP095073">
    <property type="protein sequence ID" value="UOQ45085.1"/>
    <property type="molecule type" value="Genomic_DNA"/>
</dbReference>
<name>A0ABY4EKU1_9BACI</name>
<dbReference type="SUPFAM" id="SSF49764">
    <property type="entry name" value="HSP20-like chaperones"/>
    <property type="match status" value="1"/>
</dbReference>
<evidence type="ECO:0000259" key="3">
    <source>
        <dbReference type="PROSITE" id="PS01031"/>
    </source>
</evidence>
<dbReference type="Gene3D" id="2.60.40.790">
    <property type="match status" value="1"/>
</dbReference>
<feature type="domain" description="SHSP" evidence="3">
    <location>
        <begin position="38"/>
        <end position="145"/>
    </location>
</feature>
<proteinExistence type="inferred from homology"/>
<evidence type="ECO:0000313" key="5">
    <source>
        <dbReference type="Proteomes" id="UP000831787"/>
    </source>
</evidence>
<keyword evidence="5" id="KW-1185">Reference proteome</keyword>
<dbReference type="PROSITE" id="PS01031">
    <property type="entry name" value="SHSP"/>
    <property type="match status" value="1"/>
</dbReference>
<protein>
    <submittedName>
        <fullName evidence="4">Hsp20/alpha crystallin family protein</fullName>
    </submittedName>
</protein>
<dbReference type="CDD" id="cd06464">
    <property type="entry name" value="ACD_sHsps-like"/>
    <property type="match status" value="1"/>
</dbReference>
<evidence type="ECO:0000313" key="4">
    <source>
        <dbReference type="EMBL" id="UOQ45085.1"/>
    </source>
</evidence>
<reference evidence="4 5" key="1">
    <citation type="submission" date="2022-04" db="EMBL/GenBank/DDBJ databases">
        <title>Halobacillus sp. isolated from saltern.</title>
        <authorList>
            <person name="Won M."/>
            <person name="Lee C.-M."/>
            <person name="Woen H.-Y."/>
            <person name="Kwon S.-W."/>
        </authorList>
    </citation>
    <scope>NUCLEOTIDE SEQUENCE [LARGE SCALE GENOMIC DNA]</scope>
    <source>
        <strain evidence="4 5">SSBR10-3</strain>
    </source>
</reference>
<dbReference type="RefSeq" id="WP_244711536.1">
    <property type="nucleotide sequence ID" value="NZ_CP095073.1"/>
</dbReference>
<evidence type="ECO:0000256" key="1">
    <source>
        <dbReference type="PROSITE-ProRule" id="PRU00285"/>
    </source>
</evidence>
<comment type="similarity">
    <text evidence="1 2">Belongs to the small heat shock protein (HSP20) family.</text>
</comment>
<dbReference type="Pfam" id="PF00011">
    <property type="entry name" value="HSP20"/>
    <property type="match status" value="1"/>
</dbReference>
<accession>A0ABY4EKU1</accession>
<evidence type="ECO:0000256" key="2">
    <source>
        <dbReference type="RuleBase" id="RU003616"/>
    </source>
</evidence>
<gene>
    <name evidence="4" type="ORF">MUN89_03785</name>
</gene>